<dbReference type="Gramene" id="TVU45289">
    <property type="protein sequence ID" value="TVU45289"/>
    <property type="gene ID" value="EJB05_04771"/>
</dbReference>
<feature type="region of interest" description="Disordered" evidence="1">
    <location>
        <begin position="1"/>
        <end position="78"/>
    </location>
</feature>
<feature type="compositionally biased region" description="Polar residues" evidence="1">
    <location>
        <begin position="17"/>
        <end position="35"/>
    </location>
</feature>
<accession>A0A5J9WAB8</accession>
<sequence length="190" mass="21612">ATKSTLRSEANRPWRGESSQVLCSQPPTTQCQSPNPKHKKVKFSEGKKTILKPIKKNNFKESEKHTHTQSSSPFSFSSPRVTLKLPLCSVRPHRIINPPLPAQHLPPRAIPIPQSPRARAPNPLPLHLLRRFPFHFRERQSREEEAKPKRKPKQELPFRASCCWRLEAPSTVQVEILGANKDLGVVVLPQ</sequence>
<keyword evidence="3" id="KW-1185">Reference proteome</keyword>
<gene>
    <name evidence="2" type="ORF">EJB05_04771</name>
</gene>
<protein>
    <submittedName>
        <fullName evidence="2">Uncharacterized protein</fullName>
    </submittedName>
</protein>
<name>A0A5J9WAB8_9POAL</name>
<reference evidence="2 3" key="1">
    <citation type="journal article" date="2019" name="Sci. Rep.">
        <title>A high-quality genome of Eragrostis curvula grass provides insights into Poaceae evolution and supports new strategies to enhance forage quality.</title>
        <authorList>
            <person name="Carballo J."/>
            <person name="Santos B.A.C.M."/>
            <person name="Zappacosta D."/>
            <person name="Garbus I."/>
            <person name="Selva J.P."/>
            <person name="Gallo C.A."/>
            <person name="Diaz A."/>
            <person name="Albertini E."/>
            <person name="Caccamo M."/>
            <person name="Echenique V."/>
        </authorList>
    </citation>
    <scope>NUCLEOTIDE SEQUENCE [LARGE SCALE GENOMIC DNA]</scope>
    <source>
        <strain evidence="3">cv. Victoria</strain>
        <tissue evidence="2">Leaf</tissue>
    </source>
</reference>
<comment type="caution">
    <text evidence="2">The sequence shown here is derived from an EMBL/GenBank/DDBJ whole genome shotgun (WGS) entry which is preliminary data.</text>
</comment>
<feature type="non-terminal residue" evidence="2">
    <location>
        <position position="1"/>
    </location>
</feature>
<dbReference type="Proteomes" id="UP000324897">
    <property type="component" value="Chromosome 5"/>
</dbReference>
<organism evidence="2 3">
    <name type="scientific">Eragrostis curvula</name>
    <name type="common">weeping love grass</name>
    <dbReference type="NCBI Taxonomy" id="38414"/>
    <lineage>
        <taxon>Eukaryota</taxon>
        <taxon>Viridiplantae</taxon>
        <taxon>Streptophyta</taxon>
        <taxon>Embryophyta</taxon>
        <taxon>Tracheophyta</taxon>
        <taxon>Spermatophyta</taxon>
        <taxon>Magnoliopsida</taxon>
        <taxon>Liliopsida</taxon>
        <taxon>Poales</taxon>
        <taxon>Poaceae</taxon>
        <taxon>PACMAD clade</taxon>
        <taxon>Chloridoideae</taxon>
        <taxon>Eragrostideae</taxon>
        <taxon>Eragrostidinae</taxon>
        <taxon>Eragrostis</taxon>
    </lineage>
</organism>
<evidence type="ECO:0000313" key="3">
    <source>
        <dbReference type="Proteomes" id="UP000324897"/>
    </source>
</evidence>
<proteinExistence type="predicted"/>
<dbReference type="AlphaFoldDB" id="A0A5J9WAB8"/>
<dbReference type="EMBL" id="RWGY01000004">
    <property type="protein sequence ID" value="TVU45289.1"/>
    <property type="molecule type" value="Genomic_DNA"/>
</dbReference>
<evidence type="ECO:0000256" key="1">
    <source>
        <dbReference type="SAM" id="MobiDB-lite"/>
    </source>
</evidence>
<evidence type="ECO:0000313" key="2">
    <source>
        <dbReference type="EMBL" id="TVU45289.1"/>
    </source>
</evidence>